<dbReference type="GO" id="GO:0009396">
    <property type="term" value="P:folic acid-containing compound biosynthetic process"/>
    <property type="evidence" value="ECO:0007669"/>
    <property type="project" value="InterPro"/>
</dbReference>
<evidence type="ECO:0000256" key="1">
    <source>
        <dbReference type="ARBA" id="ARBA00013139"/>
    </source>
</evidence>
<dbReference type="RefSeq" id="WP_143234589.1">
    <property type="nucleotide sequence ID" value="NZ_VJWL01000001.1"/>
</dbReference>
<dbReference type="OrthoDB" id="9803598at2"/>
<keyword evidence="5" id="KW-0032">Aminotransferase</keyword>
<sequence>MPEPVVFYELPYAQYHDAQRLFAPFCDEPWALFLDSAGAEHPNSRFDILLRQPIRTFCYRHQETTAKDPFAALDAWLGTPAPVAPDYEHLPFQGGLAGLFGYDAGHAIETLPDTHTADIPLADIAVGYYVHALVIDHQRQQVTAIQPPGFSQSPAEFWRGDNPQVQPFRLTSPWQSNMNRDLYTGKIQQIHEYLRAGDCYQINLAQRFQAQFKGHPWQAYVALRETNQAPFSAYFNLPEGQILSVSPERFLQTHADGQVETRPIKGTRPRHADPAVDAEHIAQLRASEKDQAENLMIVDLLRNDLSRVCLPGSVYVPELFAIESFHAVHHSVSTVRGRLHPDCSALALIRAAFPGGSITGAPKIRAMEIIDELEPHKRSIYCGSIGYFSQHGHSDTSITIRTLCCVDGHIYCWAGGGIVIDSDADSEYQETFDKVARILPVLEQINCGTDEAGNDA</sequence>
<dbReference type="Pfam" id="PF00425">
    <property type="entry name" value="Chorismate_bind"/>
    <property type="match status" value="1"/>
</dbReference>
<name>A0A552X639_9GAMM</name>
<dbReference type="AlphaFoldDB" id="A0A552X639"/>
<dbReference type="SUPFAM" id="SSF56322">
    <property type="entry name" value="ADC synthase"/>
    <property type="match status" value="1"/>
</dbReference>
<dbReference type="Gene3D" id="3.60.120.10">
    <property type="entry name" value="Anthranilate synthase"/>
    <property type="match status" value="1"/>
</dbReference>
<dbReference type="PANTHER" id="PTHR11236">
    <property type="entry name" value="AMINOBENZOATE/ANTHRANILATE SYNTHASE"/>
    <property type="match status" value="1"/>
</dbReference>
<evidence type="ECO:0000313" key="6">
    <source>
        <dbReference type="Proteomes" id="UP000320359"/>
    </source>
</evidence>
<dbReference type="PRINTS" id="PR00095">
    <property type="entry name" value="ANTSNTHASEI"/>
</dbReference>
<accession>A0A552X639</accession>
<gene>
    <name evidence="5" type="primary">pabB</name>
    <name evidence="5" type="ORF">FM042_04075</name>
</gene>
<dbReference type="GO" id="GO:0000162">
    <property type="term" value="P:L-tryptophan biosynthetic process"/>
    <property type="evidence" value="ECO:0007669"/>
    <property type="project" value="TreeGrafter"/>
</dbReference>
<evidence type="ECO:0000313" key="5">
    <source>
        <dbReference type="EMBL" id="TRW50033.1"/>
    </source>
</evidence>
<evidence type="ECO:0000256" key="2">
    <source>
        <dbReference type="ARBA" id="ARBA00022679"/>
    </source>
</evidence>
<dbReference type="InterPro" id="IPR005802">
    <property type="entry name" value="ADC_synth_comp_1"/>
</dbReference>
<keyword evidence="6" id="KW-1185">Reference proteome</keyword>
<dbReference type="EMBL" id="VJWL01000001">
    <property type="protein sequence ID" value="TRW50033.1"/>
    <property type="molecule type" value="Genomic_DNA"/>
</dbReference>
<dbReference type="PANTHER" id="PTHR11236:SF50">
    <property type="entry name" value="AMINODEOXYCHORISMATE SYNTHASE COMPONENT 1"/>
    <property type="match status" value="1"/>
</dbReference>
<reference evidence="5 6" key="1">
    <citation type="submission" date="2019-07" db="EMBL/GenBank/DDBJ databases">
        <authorList>
            <person name="Yang M."/>
            <person name="Zhao D."/>
            <person name="Xiang H."/>
        </authorList>
    </citation>
    <scope>NUCLEOTIDE SEQUENCE [LARGE SCALE GENOMIC DNA]</scope>
    <source>
        <strain evidence="5 6">IM1326</strain>
    </source>
</reference>
<protein>
    <recommendedName>
        <fullName evidence="1">aminodeoxychorismate synthase</fullName>
        <ecNumber evidence="1">2.6.1.85</ecNumber>
    </recommendedName>
</protein>
<organism evidence="5 6">
    <name type="scientific">Aliidiomarina halalkaliphila</name>
    <dbReference type="NCBI Taxonomy" id="2593535"/>
    <lineage>
        <taxon>Bacteria</taxon>
        <taxon>Pseudomonadati</taxon>
        <taxon>Pseudomonadota</taxon>
        <taxon>Gammaproteobacteria</taxon>
        <taxon>Alteromonadales</taxon>
        <taxon>Idiomarinaceae</taxon>
        <taxon>Aliidiomarina</taxon>
    </lineage>
</organism>
<keyword evidence="2 5" id="KW-0808">Transferase</keyword>
<dbReference type="Pfam" id="PF04715">
    <property type="entry name" value="Anth_synt_I_N"/>
    <property type="match status" value="1"/>
</dbReference>
<dbReference type="InterPro" id="IPR019999">
    <property type="entry name" value="Anth_synth_I-like"/>
</dbReference>
<evidence type="ECO:0000259" key="4">
    <source>
        <dbReference type="Pfam" id="PF04715"/>
    </source>
</evidence>
<dbReference type="EC" id="2.6.1.85" evidence="1"/>
<dbReference type="InterPro" id="IPR005801">
    <property type="entry name" value="ADC_synthase"/>
</dbReference>
<dbReference type="InterPro" id="IPR006805">
    <property type="entry name" value="Anth_synth_I_N"/>
</dbReference>
<dbReference type="GO" id="GO:0046820">
    <property type="term" value="F:4-amino-4-deoxychorismate synthase activity"/>
    <property type="evidence" value="ECO:0007669"/>
    <property type="project" value="UniProtKB-EC"/>
</dbReference>
<dbReference type="InterPro" id="IPR015890">
    <property type="entry name" value="Chorismate_C"/>
</dbReference>
<feature type="domain" description="Chorismate-utilising enzyme C-terminal" evidence="3">
    <location>
        <begin position="181"/>
        <end position="434"/>
    </location>
</feature>
<dbReference type="Proteomes" id="UP000320359">
    <property type="component" value="Unassembled WGS sequence"/>
</dbReference>
<evidence type="ECO:0000259" key="3">
    <source>
        <dbReference type="Pfam" id="PF00425"/>
    </source>
</evidence>
<proteinExistence type="predicted"/>
<comment type="caution">
    <text evidence="5">The sequence shown here is derived from an EMBL/GenBank/DDBJ whole genome shotgun (WGS) entry which is preliminary data.</text>
</comment>
<dbReference type="NCBIfam" id="TIGR00553">
    <property type="entry name" value="pabB"/>
    <property type="match status" value="1"/>
</dbReference>
<feature type="domain" description="Anthranilate synthase component I N-terminal" evidence="4">
    <location>
        <begin position="21"/>
        <end position="143"/>
    </location>
</feature>